<feature type="region of interest" description="Disordered" evidence="1">
    <location>
        <begin position="57"/>
        <end position="91"/>
    </location>
</feature>
<dbReference type="VEuPathDB" id="VectorBase:CSON012636"/>
<proteinExistence type="predicted"/>
<dbReference type="AlphaFoldDB" id="A0A336MBA3"/>
<feature type="compositionally biased region" description="Low complexity" evidence="1">
    <location>
        <begin position="213"/>
        <end position="231"/>
    </location>
</feature>
<organism evidence="2">
    <name type="scientific">Culicoides sonorensis</name>
    <name type="common">Biting midge</name>
    <dbReference type="NCBI Taxonomy" id="179676"/>
    <lineage>
        <taxon>Eukaryota</taxon>
        <taxon>Metazoa</taxon>
        <taxon>Ecdysozoa</taxon>
        <taxon>Arthropoda</taxon>
        <taxon>Hexapoda</taxon>
        <taxon>Insecta</taxon>
        <taxon>Pterygota</taxon>
        <taxon>Neoptera</taxon>
        <taxon>Endopterygota</taxon>
        <taxon>Diptera</taxon>
        <taxon>Nematocera</taxon>
        <taxon>Chironomoidea</taxon>
        <taxon>Ceratopogonidae</taxon>
        <taxon>Ceratopogoninae</taxon>
        <taxon>Culicoides</taxon>
        <taxon>Monoculicoides</taxon>
    </lineage>
</organism>
<protein>
    <submittedName>
        <fullName evidence="2">CSON012636 protein</fullName>
    </submittedName>
</protein>
<feature type="region of interest" description="Disordered" evidence="1">
    <location>
        <begin position="213"/>
        <end position="240"/>
    </location>
</feature>
<feature type="compositionally biased region" description="Basic and acidic residues" evidence="1">
    <location>
        <begin position="340"/>
        <end position="355"/>
    </location>
</feature>
<reference evidence="2" key="1">
    <citation type="submission" date="2018-07" db="EMBL/GenBank/DDBJ databases">
        <authorList>
            <person name="Quirk P.G."/>
            <person name="Krulwich T.A."/>
        </authorList>
    </citation>
    <scope>NUCLEOTIDE SEQUENCE</scope>
</reference>
<feature type="compositionally biased region" description="Low complexity" evidence="1">
    <location>
        <begin position="263"/>
        <end position="286"/>
    </location>
</feature>
<feature type="compositionally biased region" description="Low complexity" evidence="1">
    <location>
        <begin position="312"/>
        <end position="328"/>
    </location>
</feature>
<sequence>MTSAVDEARNLSSTLRRNEKAIGKKISRALSSPQLTATDNINPNQSDSYEEILLEDNNNTNNNFNNNHRSSFRPSNNHNGNTNNGRDNKSYMSRDRIHSFSVSTTTSGSTASTSSSTSTAYHENGACCAQLSEQQQQLHHTHVHCQHHHSHKQGLDQIDSNESDDNNFINTVVDNCCVGNYATLNLDDQEIEKYFVNISSNFSRNSSIRRSVRNFNKSSTGTGSGTSRRTTPASSNRASPYIFDQLSNTVTCLKPKRATYYSDTSYSSMSSRNSTLTRNRSNTGSSASVNDANKTKPFMNIDNLTYYDTQQREQQQQQQSQGNGVNRQVPDLKWNFLSDLRKEKEKRERERRKSDVSQMGQSQTLHRRKKDEYWKLRQSAQNVNNISIWCAENDERNAIIFHHESEVVENCCGNVSVLHQYLNPHAKSSEVLNNTLEVQSKTSGSLQNMQHNVFSRSVSNVYNITDEFKVFEKQSNLTRDSINLSHNYLQSSLSSSHSSLYNTTGNHLVNHNLNKVLNTSRVTSNNANANTSNRTLNVENNLSINLPTIQYEKPSHLQNLTAQNQFNREEMEIDNGYFMQNEQNQMIYSSSTEAMLSNPSNNQNSWRRSLHDPIGIGSIFRTIRNGARRILKNSDLNKKNRKNF</sequence>
<feature type="region of interest" description="Disordered" evidence="1">
    <location>
        <begin position="340"/>
        <end position="369"/>
    </location>
</feature>
<feature type="compositionally biased region" description="Low complexity" evidence="1">
    <location>
        <begin position="57"/>
        <end position="85"/>
    </location>
</feature>
<feature type="region of interest" description="Disordered" evidence="1">
    <location>
        <begin position="263"/>
        <end position="300"/>
    </location>
</feature>
<accession>A0A336MBA3</accession>
<feature type="region of interest" description="Disordered" evidence="1">
    <location>
        <begin position="309"/>
        <end position="328"/>
    </location>
</feature>
<gene>
    <name evidence="2" type="primary">CSON012636</name>
</gene>
<dbReference type="EMBL" id="UFQT01000606">
    <property type="protein sequence ID" value="SSX25657.1"/>
    <property type="molecule type" value="Genomic_DNA"/>
</dbReference>
<evidence type="ECO:0000313" key="2">
    <source>
        <dbReference type="EMBL" id="SSX25657.1"/>
    </source>
</evidence>
<evidence type="ECO:0000256" key="1">
    <source>
        <dbReference type="SAM" id="MobiDB-lite"/>
    </source>
</evidence>
<name>A0A336MBA3_CULSO</name>